<dbReference type="Pfam" id="PF05050">
    <property type="entry name" value="Methyltransf_21"/>
    <property type="match status" value="1"/>
</dbReference>
<dbReference type="InterPro" id="IPR029044">
    <property type="entry name" value="Nucleotide-diphossugar_trans"/>
</dbReference>
<keyword evidence="7" id="KW-0489">Methyltransferase</keyword>
<feature type="domain" description="Methyltransferase FkbM" evidence="6">
    <location>
        <begin position="58"/>
        <end position="201"/>
    </location>
</feature>
<dbReference type="PANTHER" id="PTHR43179">
    <property type="entry name" value="RHAMNOSYLTRANSFERASE WBBL"/>
    <property type="match status" value="1"/>
</dbReference>
<evidence type="ECO:0000256" key="2">
    <source>
        <dbReference type="ARBA" id="ARBA00006739"/>
    </source>
</evidence>
<sequence length="723" mass="84244">MRSINQLNIGLTETKYGKFYYLKSDAIIGKSLEIYGEWAVPEIELLTSFIEEGDIVIDVGAYIGTHTIPFAQKLNGKGFVIAFEPQEIIFNILAKNIRTNNADNVQIFNKAVLDKNTITYIETFNYNETNNFGSAKIITDDIETQGIIKKIEAITIDSLELNNCKLIKIDVEGQEEFVLRGSEKTIKSFMPIIYFESNELEKTWNSICLVKKWGYDTFLFRFPAFNPFNIKGTQDNIFGYACETGILGIHKSKLSTYGNDTLKWRKLNYLFEITTLDDLAFLLIETSRGHDPIIPDIKYNEIRNIKFLQNYIIEVVKEIEKKDKLLQTIKEDLKIKEQHLQSIYCSEGWKLLTKCYKIRDKIFPPNSKRRELAKFILFIMKKLNLKFVQEIIRFARMYGIKALYNRSRIALHSMKSYSSNQENYFVPEQFERDYLLSEISVDIIVPIYNAYEDLKRCVESILKHTDLKKHRLVLINDCSTDERIYSFLKNLENERTEENLLVIHNKENLGFVKTVNKGISLSNKDVIILNSDTIVTARWVEKLIRAAYSRSNVATVTPFSNNATICSLPIMLKDNSLPLDWDIDYFAKVVDRISLLKYPEIPTAVGFCMYIKREVIEKIGMFNEEKFGKGYGEENDFCMRALNEGYVNILCDNLFIYHKGSQSFTEEVKRKREMESLKVINQLHPFYSEMVKAFIEKNPLKYYHSTLEEIMSLYNLLKSEEKK</sequence>
<comment type="caution">
    <text evidence="7">The sequence shown here is derived from an EMBL/GenBank/DDBJ whole genome shotgun (WGS) entry which is preliminary data.</text>
</comment>
<dbReference type="InterPro" id="IPR029063">
    <property type="entry name" value="SAM-dependent_MTases_sf"/>
</dbReference>
<dbReference type="EMBL" id="FXXC01000001">
    <property type="protein sequence ID" value="SMR91006.1"/>
    <property type="molecule type" value="Genomic_DNA"/>
</dbReference>
<dbReference type="SUPFAM" id="SSF53335">
    <property type="entry name" value="S-adenosyl-L-methionine-dependent methyltransferases"/>
    <property type="match status" value="1"/>
</dbReference>
<comment type="similarity">
    <text evidence="2">Belongs to the glycosyltransferase 2 family.</text>
</comment>
<keyword evidence="8" id="KW-1185">Reference proteome</keyword>
<dbReference type="GeneID" id="31774132"/>
<dbReference type="GO" id="GO:0032259">
    <property type="term" value="P:methylation"/>
    <property type="evidence" value="ECO:0007669"/>
    <property type="project" value="UniProtKB-KW"/>
</dbReference>
<keyword evidence="4" id="KW-0808">Transferase</keyword>
<evidence type="ECO:0000256" key="4">
    <source>
        <dbReference type="ARBA" id="ARBA00022679"/>
    </source>
</evidence>
<reference evidence="7 8" key="1">
    <citation type="submission" date="2017-05" db="EMBL/GenBank/DDBJ databases">
        <authorList>
            <person name="Varghese N."/>
            <person name="Submissions S."/>
        </authorList>
    </citation>
    <scope>NUCLEOTIDE SEQUENCE [LARGE SCALE GENOMIC DNA]</scope>
    <source>
        <strain evidence="7 8">MACB1020</strain>
    </source>
</reference>
<dbReference type="NCBIfam" id="TIGR01444">
    <property type="entry name" value="fkbM_fam"/>
    <property type="match status" value="1"/>
</dbReference>
<evidence type="ECO:0000259" key="6">
    <source>
        <dbReference type="Pfam" id="PF05050"/>
    </source>
</evidence>
<evidence type="ECO:0000256" key="1">
    <source>
        <dbReference type="ARBA" id="ARBA00004776"/>
    </source>
</evidence>
<dbReference type="Pfam" id="PF00535">
    <property type="entry name" value="Glycos_transf_2"/>
    <property type="match status" value="1"/>
</dbReference>
<comment type="pathway">
    <text evidence="1">Cell wall biogenesis; cell wall polysaccharide biosynthesis.</text>
</comment>
<dbReference type="SUPFAM" id="SSF53448">
    <property type="entry name" value="Nucleotide-diphospho-sugar transferases"/>
    <property type="match status" value="1"/>
</dbReference>
<evidence type="ECO:0000259" key="5">
    <source>
        <dbReference type="Pfam" id="PF00535"/>
    </source>
</evidence>
<keyword evidence="3" id="KW-0328">Glycosyltransferase</keyword>
<dbReference type="Proteomes" id="UP000196803">
    <property type="component" value="Unassembled WGS sequence"/>
</dbReference>
<dbReference type="PANTHER" id="PTHR43179:SF12">
    <property type="entry name" value="GALACTOFURANOSYLTRANSFERASE GLFT2"/>
    <property type="match status" value="1"/>
</dbReference>
<feature type="domain" description="Glycosyltransferase 2-like" evidence="5">
    <location>
        <begin position="443"/>
        <end position="620"/>
    </location>
</feature>
<evidence type="ECO:0000313" key="7">
    <source>
        <dbReference type="EMBL" id="SMR91006.1"/>
    </source>
</evidence>
<dbReference type="Gene3D" id="3.90.550.10">
    <property type="entry name" value="Spore Coat Polysaccharide Biosynthesis Protein SpsA, Chain A"/>
    <property type="match status" value="1"/>
</dbReference>
<organism evidence="7 8">
    <name type="scientific">Caldicellulosiruptor bescii</name>
    <name type="common">Anaerocellum thermophilum</name>
    <dbReference type="NCBI Taxonomy" id="31899"/>
    <lineage>
        <taxon>Bacteria</taxon>
        <taxon>Bacillati</taxon>
        <taxon>Bacillota</taxon>
        <taxon>Bacillota incertae sedis</taxon>
        <taxon>Caldicellulosiruptorales</taxon>
        <taxon>Caldicellulosiruptoraceae</taxon>
        <taxon>Caldicellulosiruptor</taxon>
    </lineage>
</organism>
<proteinExistence type="inferred from homology"/>
<dbReference type="InterPro" id="IPR001173">
    <property type="entry name" value="Glyco_trans_2-like"/>
</dbReference>
<dbReference type="Gene3D" id="3.40.50.150">
    <property type="entry name" value="Vaccinia Virus protein VP39"/>
    <property type="match status" value="1"/>
</dbReference>
<dbReference type="RefSeq" id="WP_012660729.1">
    <property type="nucleotide sequence ID" value="NZ_FUZJ01000001.1"/>
</dbReference>
<protein>
    <submittedName>
        <fullName evidence="7">Methyltransferase, FkbM family</fullName>
    </submittedName>
</protein>
<dbReference type="GO" id="GO:0008168">
    <property type="term" value="F:methyltransferase activity"/>
    <property type="evidence" value="ECO:0007669"/>
    <property type="project" value="UniProtKB-KW"/>
</dbReference>
<dbReference type="InterPro" id="IPR006342">
    <property type="entry name" value="FkbM_mtfrase"/>
</dbReference>
<accession>A0ABY1S5L1</accession>
<name>A0ABY1S5L1_CALBS</name>
<gene>
    <name evidence="7" type="ORF">SAMN05216240_0202</name>
</gene>
<evidence type="ECO:0000256" key="3">
    <source>
        <dbReference type="ARBA" id="ARBA00022676"/>
    </source>
</evidence>
<evidence type="ECO:0000313" key="8">
    <source>
        <dbReference type="Proteomes" id="UP000196803"/>
    </source>
</evidence>